<dbReference type="InterPro" id="IPR047218">
    <property type="entry name" value="YocR/YhdH-like"/>
</dbReference>
<organism evidence="8 9">
    <name type="scientific">Candidatus Neptunichlamydia vexilliferae</name>
    <dbReference type="NCBI Taxonomy" id="1651774"/>
    <lineage>
        <taxon>Bacteria</taxon>
        <taxon>Pseudomonadati</taxon>
        <taxon>Chlamydiota</taxon>
        <taxon>Chlamydiia</taxon>
        <taxon>Parachlamydiales</taxon>
        <taxon>Simkaniaceae</taxon>
        <taxon>Candidatus Neptunichlamydia</taxon>
    </lineage>
</organism>
<dbReference type="PROSITE" id="PS50267">
    <property type="entry name" value="NA_NEUROTRAN_SYMP_3"/>
    <property type="match status" value="1"/>
</dbReference>
<keyword evidence="2 6" id="KW-0813">Transport</keyword>
<dbReference type="PROSITE" id="PS00610">
    <property type="entry name" value="NA_NEUROTRAN_SYMP_1"/>
    <property type="match status" value="1"/>
</dbReference>
<dbReference type="Proteomes" id="UP001194714">
    <property type="component" value="Unassembled WGS sequence"/>
</dbReference>
<feature type="transmembrane region" description="Helical" evidence="7">
    <location>
        <begin position="432"/>
        <end position="450"/>
    </location>
</feature>
<feature type="transmembrane region" description="Helical" evidence="7">
    <location>
        <begin position="341"/>
        <end position="364"/>
    </location>
</feature>
<dbReference type="InterPro" id="IPR037272">
    <property type="entry name" value="SNS_sf"/>
</dbReference>
<feature type="transmembrane region" description="Helical" evidence="7">
    <location>
        <begin position="376"/>
        <end position="399"/>
    </location>
</feature>
<dbReference type="SUPFAM" id="SSF161070">
    <property type="entry name" value="SNF-like"/>
    <property type="match status" value="1"/>
</dbReference>
<feature type="transmembrane region" description="Helical" evidence="7">
    <location>
        <begin position="12"/>
        <end position="30"/>
    </location>
</feature>
<dbReference type="PANTHER" id="PTHR42948">
    <property type="entry name" value="TRANSPORTER"/>
    <property type="match status" value="1"/>
</dbReference>
<comment type="caution">
    <text evidence="8">The sequence shown here is derived from an EMBL/GenBank/DDBJ whole genome shotgun (WGS) entry which is preliminary data.</text>
</comment>
<keyword evidence="5 7" id="KW-0472">Membrane</keyword>
<feature type="transmembrane region" description="Helical" evidence="7">
    <location>
        <begin position="211"/>
        <end position="229"/>
    </location>
</feature>
<comment type="similarity">
    <text evidence="6">Belongs to the sodium:neurotransmitter symporter (SNF) (TC 2.A.22) family.</text>
</comment>
<name>A0ABS0AYK3_9BACT</name>
<keyword evidence="3 6" id="KW-0812">Transmembrane</keyword>
<feature type="transmembrane region" description="Helical" evidence="7">
    <location>
        <begin position="142"/>
        <end position="161"/>
    </location>
</feature>
<dbReference type="EMBL" id="JAAEJV010000014">
    <property type="protein sequence ID" value="MBF5059208.1"/>
    <property type="molecule type" value="Genomic_DNA"/>
</dbReference>
<proteinExistence type="inferred from homology"/>
<keyword evidence="6" id="KW-0769">Symport</keyword>
<protein>
    <recommendedName>
        <fullName evidence="6">Transporter</fullName>
    </recommendedName>
</protein>
<evidence type="ECO:0000256" key="4">
    <source>
        <dbReference type="ARBA" id="ARBA00022989"/>
    </source>
</evidence>
<gene>
    <name evidence="8" type="ORF">NEPTK9_000716</name>
</gene>
<feature type="transmembrane region" description="Helical" evidence="7">
    <location>
        <begin position="173"/>
        <end position="191"/>
    </location>
</feature>
<feature type="transmembrane region" description="Helical" evidence="7">
    <location>
        <begin position="250"/>
        <end position="277"/>
    </location>
</feature>
<dbReference type="PANTHER" id="PTHR42948:SF1">
    <property type="entry name" value="TRANSPORTER"/>
    <property type="match status" value="1"/>
</dbReference>
<dbReference type="RefSeq" id="WP_194847513.1">
    <property type="nucleotide sequence ID" value="NZ_JAAEJV010000014.1"/>
</dbReference>
<dbReference type="InterPro" id="IPR000175">
    <property type="entry name" value="Na/ntran_symport"/>
</dbReference>
<evidence type="ECO:0000256" key="6">
    <source>
        <dbReference type="RuleBase" id="RU003732"/>
    </source>
</evidence>
<sequence>MKREQWKSRLGFIWAAVGSAIGLGSIWRFPYVMGENGGATFVFLYLICLLVVGFPVLVSEILIGRKAQLNPSGSFKQIGRHRGWQGAGKMTIFTGFLVSSFYATVAGWALGYLVQAVLGKLSGLNSSGAATAHFKAFTASPLWGVGVLIAFLSLAFLILYTGVRKGIEAGNKIMMPLLFFVLLFLAVRGLMMPGGEAGLAFVFKPDWSEVTPLAILLALGQAFFSLSLGQGTMVTYGSYLGKKENIPGTCVPITLFGIIVSMLAGIAIFTIVFSAGLSPASGESLMFETLPIVFSQISGGYLMSILFFLLLVLAALTSQISAMEPLIAYLIDAKKWKRHRAASFTGGAVFLVALPCTLSFGPWSGFTIFGMNFFNLLLYVSLNILIPLGGLCAALLVGWRWTFKRAFPHLQEGAEGLFGSYPSLKWYFEISIRYLAPLMVVIIMLDALGIF</sequence>
<dbReference type="Pfam" id="PF00209">
    <property type="entry name" value="SNF"/>
    <property type="match status" value="2"/>
</dbReference>
<evidence type="ECO:0000313" key="9">
    <source>
        <dbReference type="Proteomes" id="UP001194714"/>
    </source>
</evidence>
<evidence type="ECO:0000313" key="8">
    <source>
        <dbReference type="EMBL" id="MBF5059208.1"/>
    </source>
</evidence>
<feature type="transmembrane region" description="Helical" evidence="7">
    <location>
        <begin position="42"/>
        <end position="63"/>
    </location>
</feature>
<feature type="transmembrane region" description="Helical" evidence="7">
    <location>
        <begin position="90"/>
        <end position="114"/>
    </location>
</feature>
<evidence type="ECO:0000256" key="1">
    <source>
        <dbReference type="ARBA" id="ARBA00004141"/>
    </source>
</evidence>
<evidence type="ECO:0000256" key="3">
    <source>
        <dbReference type="ARBA" id="ARBA00022692"/>
    </source>
</evidence>
<evidence type="ECO:0000256" key="5">
    <source>
        <dbReference type="ARBA" id="ARBA00023136"/>
    </source>
</evidence>
<dbReference type="CDD" id="cd10336">
    <property type="entry name" value="SLC6sbd_Tyt1-Like"/>
    <property type="match status" value="1"/>
</dbReference>
<keyword evidence="9" id="KW-1185">Reference proteome</keyword>
<keyword evidence="4 7" id="KW-1133">Transmembrane helix</keyword>
<dbReference type="PRINTS" id="PR00176">
    <property type="entry name" value="NANEUSMPORT"/>
</dbReference>
<reference evidence="8 9" key="1">
    <citation type="submission" date="2020-01" db="EMBL/GenBank/DDBJ databases">
        <title>Draft genome sequence of Cand. Neptunochlamydia vexilliferae K9.</title>
        <authorList>
            <person name="Schulz F."/>
            <person name="Koestlbacher S."/>
            <person name="Wascher F."/>
            <person name="Pizzetti I."/>
            <person name="Horn M."/>
        </authorList>
    </citation>
    <scope>NUCLEOTIDE SEQUENCE [LARGE SCALE GENOMIC DNA]</scope>
    <source>
        <strain evidence="8 9">K9</strain>
    </source>
</reference>
<accession>A0ABS0AYK3</accession>
<dbReference type="NCBIfam" id="NF037979">
    <property type="entry name" value="Na_transp"/>
    <property type="match status" value="1"/>
</dbReference>
<evidence type="ECO:0000256" key="2">
    <source>
        <dbReference type="ARBA" id="ARBA00022448"/>
    </source>
</evidence>
<feature type="transmembrane region" description="Helical" evidence="7">
    <location>
        <begin position="297"/>
        <end position="320"/>
    </location>
</feature>
<evidence type="ECO:0000256" key="7">
    <source>
        <dbReference type="SAM" id="Phobius"/>
    </source>
</evidence>
<comment type="subcellular location">
    <subcellularLocation>
        <location evidence="1">Membrane</location>
        <topology evidence="1">Multi-pass membrane protein</topology>
    </subcellularLocation>
</comment>